<dbReference type="InterPro" id="IPR013520">
    <property type="entry name" value="Ribonucl_H"/>
</dbReference>
<dbReference type="Pfam" id="PF00929">
    <property type="entry name" value="RNase_T"/>
    <property type="match status" value="1"/>
</dbReference>
<name>A0ABT2A682_9BURK</name>
<feature type="compositionally biased region" description="Basic residues" evidence="13">
    <location>
        <begin position="537"/>
        <end position="546"/>
    </location>
</feature>
<dbReference type="GO" id="GO:0008310">
    <property type="term" value="F:single-stranded DNA 3'-5' DNA exonuclease activity"/>
    <property type="evidence" value="ECO:0007669"/>
    <property type="project" value="UniProtKB-EC"/>
</dbReference>
<dbReference type="CDD" id="cd06138">
    <property type="entry name" value="ExoI_N"/>
    <property type="match status" value="1"/>
</dbReference>
<evidence type="ECO:0000256" key="7">
    <source>
        <dbReference type="ARBA" id="ARBA00022801"/>
    </source>
</evidence>
<feature type="compositionally biased region" description="Low complexity" evidence="13">
    <location>
        <begin position="499"/>
        <end position="513"/>
    </location>
</feature>
<dbReference type="InterPro" id="IPR058561">
    <property type="entry name" value="Exonuc_1_C"/>
</dbReference>
<proteinExistence type="predicted"/>
<organism evidence="16 17">
    <name type="scientific">Massilia norwichensis</name>
    <dbReference type="NCBI Taxonomy" id="1442366"/>
    <lineage>
        <taxon>Bacteria</taxon>
        <taxon>Pseudomonadati</taxon>
        <taxon>Pseudomonadota</taxon>
        <taxon>Betaproteobacteria</taxon>
        <taxon>Burkholderiales</taxon>
        <taxon>Oxalobacteraceae</taxon>
        <taxon>Telluria group</taxon>
        <taxon>Massilia</taxon>
    </lineage>
</organism>
<dbReference type="EMBL" id="JANUGX010000010">
    <property type="protein sequence ID" value="MCS0589672.1"/>
    <property type="molecule type" value="Genomic_DNA"/>
</dbReference>
<dbReference type="PROSITE" id="PS51784">
    <property type="entry name" value="EXOI_SH3"/>
    <property type="match status" value="1"/>
</dbReference>
<dbReference type="InterPro" id="IPR012337">
    <property type="entry name" value="RNaseH-like_sf"/>
</dbReference>
<comment type="catalytic activity">
    <reaction evidence="1">
        <text>Exonucleolytic cleavage in the 3'- to 5'-direction to yield nucleoside 5'-phosphates.</text>
        <dbReference type="EC" id="3.1.11.1"/>
    </reaction>
</comment>
<dbReference type="Pfam" id="PF08411">
    <property type="entry name" value="ExoI_SH3"/>
    <property type="match status" value="1"/>
</dbReference>
<sequence>MNSLLAYDYETTGLDPVRDRPVQFACLRLDMDLNVIGNPTTLYCQPAPDHLPDPLACLLTGITPQRCQALGLPELQFVEAVHRQLAAPGTIAFGYNSIAFDEEVTRFMLWRNLIDPYGREWKDGCGRWDVLGLVRATWALRPETLEWPVDEAGKPSFALARLSAANGLAHEAAHDALSDVLATVALARRIRDRQPQLFAHCLAMLDKNLALQEMDVNAHSPFLHVGGGSAQAAGVRIMMPLAAHPTNRNEVIAWDLAKDPRQLLDIDAETMRRRLFTGPEAQPDAFEPMPVFSIAANKSPAVFSNLGVLSRERAAELGIDVGAALANVPVMLGVMQTVELSRLLQVVFAREPLECDPEEALYAGFVAAPDRRLLDQLRSMDPATFATAKPSFVDPRLDALFLRYKARHFPATLTSREEDKWEEHRFRKLIEGDGRSRTVAMVREAVARCRQALAAAGTPADPDKYQVLDDVLAYTNGVAAVIDPFGTVPPPEPQPLAPAEPIAAAATEEPAQAMLQPEPKPAPVQPDLFGGADVVPGKRRARTRRS</sequence>
<feature type="region of interest" description="Disordered" evidence="13">
    <location>
        <begin position="489"/>
        <end position="546"/>
    </location>
</feature>
<accession>A0ABT2A682</accession>
<evidence type="ECO:0000259" key="14">
    <source>
        <dbReference type="PROSITE" id="PS51784"/>
    </source>
</evidence>
<keyword evidence="9" id="KW-0238">DNA-binding</keyword>
<keyword evidence="17" id="KW-1185">Reference proteome</keyword>
<evidence type="ECO:0000256" key="10">
    <source>
        <dbReference type="ARBA" id="ARBA00023204"/>
    </source>
</evidence>
<comment type="caution">
    <text evidence="16">The sequence shown here is derived from an EMBL/GenBank/DDBJ whole genome shotgun (WGS) entry which is preliminary data.</text>
</comment>
<evidence type="ECO:0000256" key="9">
    <source>
        <dbReference type="ARBA" id="ARBA00023125"/>
    </source>
</evidence>
<keyword evidence="7 16" id="KW-0378">Hydrolase</keyword>
<dbReference type="Gene3D" id="3.30.420.10">
    <property type="entry name" value="Ribonuclease H-like superfamily/Ribonuclease H"/>
    <property type="match status" value="1"/>
</dbReference>
<dbReference type="Gene3D" id="3.30.1520.20">
    <property type="entry name" value="Exonuclease ExoI, domain 2"/>
    <property type="match status" value="1"/>
</dbReference>
<dbReference type="InterPro" id="IPR036397">
    <property type="entry name" value="RNaseH_sf"/>
</dbReference>
<dbReference type="InterPro" id="IPR038649">
    <property type="entry name" value="EXOI_SH3_sf"/>
</dbReference>
<evidence type="ECO:0000256" key="4">
    <source>
        <dbReference type="ARBA" id="ARBA00019900"/>
    </source>
</evidence>
<dbReference type="Proteomes" id="UP001205560">
    <property type="component" value="Unassembled WGS sequence"/>
</dbReference>
<dbReference type="InterPro" id="IPR013620">
    <property type="entry name" value="Exonuc_1_SH3"/>
</dbReference>
<evidence type="ECO:0000256" key="13">
    <source>
        <dbReference type="SAM" id="MobiDB-lite"/>
    </source>
</evidence>
<dbReference type="SUPFAM" id="SSF53098">
    <property type="entry name" value="Ribonuclease H-like"/>
    <property type="match status" value="1"/>
</dbReference>
<comment type="cofactor">
    <cofactor evidence="2">
        <name>Mg(2+)</name>
        <dbReference type="ChEBI" id="CHEBI:18420"/>
    </cofactor>
</comment>
<keyword evidence="8" id="KW-0460">Magnesium</keyword>
<feature type="compositionally biased region" description="Pro residues" evidence="13">
    <location>
        <begin position="489"/>
        <end position="498"/>
    </location>
</feature>
<evidence type="ECO:0000256" key="1">
    <source>
        <dbReference type="ARBA" id="ARBA00000563"/>
    </source>
</evidence>
<dbReference type="EC" id="3.1.11.1" evidence="3"/>
<comment type="subunit">
    <text evidence="12">Monomer. Interacts with ssb (via C-terminus); this interaction stimulates the exonuclease activity by recruiting the enzyme to its substrate.</text>
</comment>
<dbReference type="Gene3D" id="1.20.1280.70">
    <property type="entry name" value="Exonuclease ExoI, domain 3"/>
    <property type="match status" value="1"/>
</dbReference>
<reference evidence="16 17" key="1">
    <citation type="submission" date="2022-08" db="EMBL/GenBank/DDBJ databases">
        <title>Reclassification of Massilia species as members of the genera Telluria, Duganella, Pseudoduganella, Mokoshia gen. nov. and Zemynaea gen. nov. using orthogonal and non-orthogonal genome-based approaches.</title>
        <authorList>
            <person name="Bowman J.P."/>
        </authorList>
    </citation>
    <scope>NUCLEOTIDE SEQUENCE [LARGE SCALE GENOMIC DNA]</scope>
    <source>
        <strain evidence="16 17">LMG 28164</strain>
    </source>
</reference>
<dbReference type="InterPro" id="IPR034747">
    <property type="entry name" value="EXOI_SH3"/>
</dbReference>
<evidence type="ECO:0000256" key="12">
    <source>
        <dbReference type="ARBA" id="ARBA00046792"/>
    </source>
</evidence>
<keyword evidence="6" id="KW-0227">DNA damage</keyword>
<gene>
    <name evidence="16" type="primary">sbcB</name>
    <name evidence="16" type="ORF">NX782_10690</name>
</gene>
<dbReference type="NCBIfam" id="NF008746">
    <property type="entry name" value="PRK11779.1"/>
    <property type="match status" value="1"/>
</dbReference>
<evidence type="ECO:0000256" key="11">
    <source>
        <dbReference type="ARBA" id="ARBA00031220"/>
    </source>
</evidence>
<evidence type="ECO:0000256" key="6">
    <source>
        <dbReference type="ARBA" id="ARBA00022763"/>
    </source>
</evidence>
<dbReference type="PROSITE" id="PS51785">
    <property type="entry name" value="EXOI_C"/>
    <property type="match status" value="1"/>
</dbReference>
<evidence type="ECO:0000259" key="15">
    <source>
        <dbReference type="PROSITE" id="PS51785"/>
    </source>
</evidence>
<feature type="domain" description="ExoI SH3-like" evidence="14">
    <location>
        <begin position="195"/>
        <end position="352"/>
    </location>
</feature>
<evidence type="ECO:0000256" key="3">
    <source>
        <dbReference type="ARBA" id="ARBA00012108"/>
    </source>
</evidence>
<keyword evidence="5" id="KW-0479">Metal-binding</keyword>
<evidence type="ECO:0000256" key="8">
    <source>
        <dbReference type="ARBA" id="ARBA00022842"/>
    </source>
</evidence>
<dbReference type="RefSeq" id="WP_258845430.1">
    <property type="nucleotide sequence ID" value="NZ_JANUGX010000010.1"/>
</dbReference>
<evidence type="ECO:0000313" key="16">
    <source>
        <dbReference type="EMBL" id="MCS0589672.1"/>
    </source>
</evidence>
<evidence type="ECO:0000313" key="17">
    <source>
        <dbReference type="Proteomes" id="UP001205560"/>
    </source>
</evidence>
<protein>
    <recommendedName>
        <fullName evidence="4">Exodeoxyribonuclease I</fullName>
        <ecNumber evidence="3">3.1.11.1</ecNumber>
    </recommendedName>
    <alternativeName>
        <fullName evidence="11">DNA deoxyribophosphodiesterase</fullName>
    </alternativeName>
</protein>
<dbReference type="SMART" id="SM00479">
    <property type="entry name" value="EXOIII"/>
    <property type="match status" value="1"/>
</dbReference>
<feature type="domain" description="ExoI C-terminal" evidence="15">
    <location>
        <begin position="353"/>
        <end position="479"/>
    </location>
</feature>
<evidence type="ECO:0000256" key="5">
    <source>
        <dbReference type="ARBA" id="ARBA00022723"/>
    </source>
</evidence>
<evidence type="ECO:0000256" key="2">
    <source>
        <dbReference type="ARBA" id="ARBA00001946"/>
    </source>
</evidence>
<dbReference type="Pfam" id="PF26016">
    <property type="entry name" value="ExoI_C"/>
    <property type="match status" value="1"/>
</dbReference>
<keyword evidence="10" id="KW-0234">DNA repair</keyword>